<evidence type="ECO:0000313" key="2">
    <source>
        <dbReference type="Proteomes" id="UP000306697"/>
    </source>
</evidence>
<sequence>MAKTQVRMASRQCHFAVLELSLLGHQPLETEVDVSEQANQPLETQIDDCESAYQPRQPCNTDVGVSFPGLIARMS</sequence>
<evidence type="ECO:0000313" key="1">
    <source>
        <dbReference type="EMBL" id="THJ30162.1"/>
    </source>
</evidence>
<name>A0A4V3YW70_BIFLI</name>
<gene>
    <name evidence="1" type="ORF">E6L38_02155</name>
</gene>
<organism evidence="1 2">
    <name type="scientific">Bifidobacterium longum subsp. infantis</name>
    <dbReference type="NCBI Taxonomy" id="1682"/>
    <lineage>
        <taxon>Bacteria</taxon>
        <taxon>Bacillati</taxon>
        <taxon>Actinomycetota</taxon>
        <taxon>Actinomycetes</taxon>
        <taxon>Bifidobacteriales</taxon>
        <taxon>Bifidobacteriaceae</taxon>
        <taxon>Bifidobacterium</taxon>
    </lineage>
</organism>
<accession>A0A4V3YW70</accession>
<dbReference type="Proteomes" id="UP000306697">
    <property type="component" value="Unassembled WGS sequence"/>
</dbReference>
<proteinExistence type="predicted"/>
<dbReference type="EMBL" id="SSWL01000003">
    <property type="protein sequence ID" value="THJ30162.1"/>
    <property type="molecule type" value="Genomic_DNA"/>
</dbReference>
<reference evidence="1 2" key="1">
    <citation type="submission" date="2019-04" db="EMBL/GenBank/DDBJ databases">
        <title>Genome Announcement To Ensure Probiotic Safety of Bifidobacterium longum subsp infantis UBBI-01.</title>
        <authorList>
            <person name="Sulthana A."/>
            <person name="Lakshmi S.G."/>
            <person name="Madempudi R.S."/>
        </authorList>
    </citation>
    <scope>NUCLEOTIDE SEQUENCE [LARGE SCALE GENOMIC DNA]</scope>
    <source>
        <strain evidence="1 2">UBBI-01</strain>
    </source>
</reference>
<dbReference type="AlphaFoldDB" id="A0A4V3YW70"/>
<protein>
    <submittedName>
        <fullName evidence="1">Uncharacterized protein</fullName>
    </submittedName>
</protein>
<comment type="caution">
    <text evidence="1">The sequence shown here is derived from an EMBL/GenBank/DDBJ whole genome shotgun (WGS) entry which is preliminary data.</text>
</comment>